<name>B8BRJ0_THAPS</name>
<dbReference type="InterPro" id="IPR050167">
    <property type="entry name" value="Ser_Thr_protein_kinase"/>
</dbReference>
<dbReference type="STRING" id="35128.B8BRJ0"/>
<organism evidence="3 4">
    <name type="scientific">Thalassiosira pseudonana</name>
    <name type="common">Marine diatom</name>
    <name type="synonym">Cyclotella nana</name>
    <dbReference type="NCBI Taxonomy" id="35128"/>
    <lineage>
        <taxon>Eukaryota</taxon>
        <taxon>Sar</taxon>
        <taxon>Stramenopiles</taxon>
        <taxon>Ochrophyta</taxon>
        <taxon>Bacillariophyta</taxon>
        <taxon>Coscinodiscophyceae</taxon>
        <taxon>Thalassiosirophycidae</taxon>
        <taxon>Thalassiosirales</taxon>
        <taxon>Thalassiosiraceae</taxon>
        <taxon>Thalassiosira</taxon>
    </lineage>
</organism>
<dbReference type="Gene3D" id="3.30.200.20">
    <property type="entry name" value="Phosphorylase Kinase, domain 1"/>
    <property type="match status" value="1"/>
</dbReference>
<dbReference type="RefSeq" id="XP_002286325.1">
    <property type="nucleotide sequence ID" value="XM_002286289.1"/>
</dbReference>
<proteinExistence type="predicted"/>
<accession>B8BRJ0</accession>
<dbReference type="PROSITE" id="PS50011">
    <property type="entry name" value="PROTEIN_KINASE_DOM"/>
    <property type="match status" value="1"/>
</dbReference>
<dbReference type="SUPFAM" id="SSF56112">
    <property type="entry name" value="Protein kinase-like (PK-like)"/>
    <property type="match status" value="1"/>
</dbReference>
<reference evidence="3 4" key="1">
    <citation type="journal article" date="2004" name="Science">
        <title>The genome of the diatom Thalassiosira pseudonana: ecology, evolution, and metabolism.</title>
        <authorList>
            <person name="Armbrust E.V."/>
            <person name="Berges J.A."/>
            <person name="Bowler C."/>
            <person name="Green B.R."/>
            <person name="Martinez D."/>
            <person name="Putnam N.H."/>
            <person name="Zhou S."/>
            <person name="Allen A.E."/>
            <person name="Apt K.E."/>
            <person name="Bechner M."/>
            <person name="Brzezinski M.A."/>
            <person name="Chaal B.K."/>
            <person name="Chiovitti A."/>
            <person name="Davis A.K."/>
            <person name="Demarest M.S."/>
            <person name="Detter J.C."/>
            <person name="Glavina T."/>
            <person name="Goodstein D."/>
            <person name="Hadi M.Z."/>
            <person name="Hellsten U."/>
            <person name="Hildebrand M."/>
            <person name="Jenkins B.D."/>
            <person name="Jurka J."/>
            <person name="Kapitonov V.V."/>
            <person name="Kroger N."/>
            <person name="Lau W.W."/>
            <person name="Lane T.W."/>
            <person name="Larimer F.W."/>
            <person name="Lippmeier J.C."/>
            <person name="Lucas S."/>
            <person name="Medina M."/>
            <person name="Montsant A."/>
            <person name="Obornik M."/>
            <person name="Parker M.S."/>
            <person name="Palenik B."/>
            <person name="Pazour G.J."/>
            <person name="Richardson P.M."/>
            <person name="Rynearson T.A."/>
            <person name="Saito M.A."/>
            <person name="Schwartz D.C."/>
            <person name="Thamatrakoln K."/>
            <person name="Valentin K."/>
            <person name="Vardi A."/>
            <person name="Wilkerson F.P."/>
            <person name="Rokhsar D.S."/>
        </authorList>
    </citation>
    <scope>NUCLEOTIDE SEQUENCE [LARGE SCALE GENOMIC DNA]</scope>
    <source>
        <strain evidence="3 4">CCMP1335</strain>
    </source>
</reference>
<sequence>MSHRPPSRRTSDPLRASFRHSDDEVSDDDALALSDEDEVDSIFAIPEDDDDDDGRKDGDDDDEPGKSGGVQSFGFHRRSSMSTIEVYNSCRSLSPHDLAASVSSAVKLRFKRNLPAALLQDYDNRDCIAPFRTDEIILGPLLGSGEFSHVYEVKAFRPKDTLEITMSKGEDETRKNMKRREKYRDTKKSSYALKHLRPQLLDKYETQEYAQFASDLVQEAEFLNSLIHPNIIKLRGISLSGAEGFSQGPKGYFLIIDRLNETLDKRIRKWKKWEKRGNRLASSITMLKSAKRSGSKNMDDEEGGLIASQLYVALQIAAAMVYLHEKNIIFRDLKPENVGFDVRGDVKLFDFGLAKFMPSTGNPYEDKFDMSGAGSPRYMSPEVLDENPVYNLKADVYTFSMVLWEILALEKPFSDIKHRRLLIDFVVHENGRPTIDSNWPDSIQEVLQLGFDHDMDVRPSMKDIFETIRSQLVEVRKGDDS</sequence>
<dbReference type="GO" id="GO:0007165">
    <property type="term" value="P:signal transduction"/>
    <property type="evidence" value="ECO:0000318"/>
    <property type="project" value="GO_Central"/>
</dbReference>
<dbReference type="GO" id="GO:0004672">
    <property type="term" value="F:protein kinase activity"/>
    <property type="evidence" value="ECO:0000318"/>
    <property type="project" value="GO_Central"/>
</dbReference>
<dbReference type="Proteomes" id="UP000001449">
    <property type="component" value="Chromosome 1"/>
</dbReference>
<dbReference type="GO" id="GO:0005737">
    <property type="term" value="C:cytoplasm"/>
    <property type="evidence" value="ECO:0000318"/>
    <property type="project" value="GO_Central"/>
</dbReference>
<dbReference type="KEGG" id="tps:THAPSDRAFT_1644"/>
<dbReference type="eggNOG" id="KOG0192">
    <property type="taxonomic scope" value="Eukaryota"/>
</dbReference>
<dbReference type="AlphaFoldDB" id="B8BRJ0"/>
<dbReference type="Pfam" id="PF07714">
    <property type="entry name" value="PK_Tyr_Ser-Thr"/>
    <property type="match status" value="1"/>
</dbReference>
<dbReference type="HOGENOM" id="CLU_037815_0_0_1"/>
<dbReference type="InterPro" id="IPR001245">
    <property type="entry name" value="Ser-Thr/Tyr_kinase_cat_dom"/>
</dbReference>
<keyword evidence="4" id="KW-1185">Reference proteome</keyword>
<evidence type="ECO:0000313" key="4">
    <source>
        <dbReference type="Proteomes" id="UP000001449"/>
    </source>
</evidence>
<dbReference type="SMART" id="SM00220">
    <property type="entry name" value="S_TKc"/>
    <property type="match status" value="1"/>
</dbReference>
<dbReference type="EMBL" id="CM000638">
    <property type="protein sequence ID" value="EED95966.1"/>
    <property type="molecule type" value="Genomic_DNA"/>
</dbReference>
<feature type="domain" description="Protein kinase" evidence="2">
    <location>
        <begin position="136"/>
        <end position="473"/>
    </location>
</feature>
<evidence type="ECO:0000259" key="2">
    <source>
        <dbReference type="PROSITE" id="PS50011"/>
    </source>
</evidence>
<dbReference type="PANTHER" id="PTHR23257:SF958">
    <property type="entry name" value="SERINE_THREONINE-PROTEIN KINASE WNK4"/>
    <property type="match status" value="1"/>
</dbReference>
<evidence type="ECO:0000313" key="3">
    <source>
        <dbReference type="EMBL" id="EED95966.1"/>
    </source>
</evidence>
<dbReference type="InParanoid" id="B8BRJ0"/>
<gene>
    <name evidence="3" type="ORF">THAPSDRAFT_1644</name>
</gene>
<protein>
    <recommendedName>
        <fullName evidence="2">Protein kinase domain-containing protein</fullName>
    </recommendedName>
</protein>
<dbReference type="InterPro" id="IPR000719">
    <property type="entry name" value="Prot_kinase_dom"/>
</dbReference>
<feature type="compositionally biased region" description="Acidic residues" evidence="1">
    <location>
        <begin position="24"/>
        <end position="52"/>
    </location>
</feature>
<reference evidence="3 4" key="2">
    <citation type="journal article" date="2008" name="Nature">
        <title>The Phaeodactylum genome reveals the evolutionary history of diatom genomes.</title>
        <authorList>
            <person name="Bowler C."/>
            <person name="Allen A.E."/>
            <person name="Badger J.H."/>
            <person name="Grimwood J."/>
            <person name="Jabbari K."/>
            <person name="Kuo A."/>
            <person name="Maheswari U."/>
            <person name="Martens C."/>
            <person name="Maumus F."/>
            <person name="Otillar R.P."/>
            <person name="Rayko E."/>
            <person name="Salamov A."/>
            <person name="Vandepoele K."/>
            <person name="Beszteri B."/>
            <person name="Gruber A."/>
            <person name="Heijde M."/>
            <person name="Katinka M."/>
            <person name="Mock T."/>
            <person name="Valentin K."/>
            <person name="Verret F."/>
            <person name="Berges J.A."/>
            <person name="Brownlee C."/>
            <person name="Cadoret J.P."/>
            <person name="Chiovitti A."/>
            <person name="Choi C.J."/>
            <person name="Coesel S."/>
            <person name="De Martino A."/>
            <person name="Detter J.C."/>
            <person name="Durkin C."/>
            <person name="Falciatore A."/>
            <person name="Fournet J."/>
            <person name="Haruta M."/>
            <person name="Huysman M.J."/>
            <person name="Jenkins B.D."/>
            <person name="Jiroutova K."/>
            <person name="Jorgensen R.E."/>
            <person name="Joubert Y."/>
            <person name="Kaplan A."/>
            <person name="Kroger N."/>
            <person name="Kroth P.G."/>
            <person name="La Roche J."/>
            <person name="Lindquist E."/>
            <person name="Lommer M."/>
            <person name="Martin-Jezequel V."/>
            <person name="Lopez P.J."/>
            <person name="Lucas S."/>
            <person name="Mangogna M."/>
            <person name="McGinnis K."/>
            <person name="Medlin L.K."/>
            <person name="Montsant A."/>
            <person name="Oudot-Le Secq M.P."/>
            <person name="Napoli C."/>
            <person name="Obornik M."/>
            <person name="Parker M.S."/>
            <person name="Petit J.L."/>
            <person name="Porcel B.M."/>
            <person name="Poulsen N."/>
            <person name="Robison M."/>
            <person name="Rychlewski L."/>
            <person name="Rynearson T.A."/>
            <person name="Schmutz J."/>
            <person name="Shapiro H."/>
            <person name="Siaut M."/>
            <person name="Stanley M."/>
            <person name="Sussman M.R."/>
            <person name="Taylor A.R."/>
            <person name="Vardi A."/>
            <person name="von Dassow P."/>
            <person name="Vyverman W."/>
            <person name="Willis A."/>
            <person name="Wyrwicz L.S."/>
            <person name="Rokhsar D.S."/>
            <person name="Weissenbach J."/>
            <person name="Armbrust E.V."/>
            <person name="Green B.R."/>
            <person name="Van de Peer Y."/>
            <person name="Grigoriev I.V."/>
        </authorList>
    </citation>
    <scope>NUCLEOTIDE SEQUENCE [LARGE SCALE GENOMIC DNA]</scope>
    <source>
        <strain evidence="3 4">CCMP1335</strain>
    </source>
</reference>
<evidence type="ECO:0000256" key="1">
    <source>
        <dbReference type="SAM" id="MobiDB-lite"/>
    </source>
</evidence>
<dbReference type="Gene3D" id="1.10.510.10">
    <property type="entry name" value="Transferase(Phosphotransferase) domain 1"/>
    <property type="match status" value="1"/>
</dbReference>
<dbReference type="GO" id="GO:0005524">
    <property type="term" value="F:ATP binding"/>
    <property type="evidence" value="ECO:0007669"/>
    <property type="project" value="InterPro"/>
</dbReference>
<dbReference type="GeneID" id="7443172"/>
<dbReference type="PaxDb" id="35128-Thaps1644"/>
<feature type="region of interest" description="Disordered" evidence="1">
    <location>
        <begin position="1"/>
        <end position="74"/>
    </location>
</feature>
<dbReference type="OMA" id="CIAPFRT"/>
<dbReference type="InterPro" id="IPR011009">
    <property type="entry name" value="Kinase-like_dom_sf"/>
</dbReference>
<dbReference type="PANTHER" id="PTHR23257">
    <property type="entry name" value="SERINE-THREONINE PROTEIN KINASE"/>
    <property type="match status" value="1"/>
</dbReference>